<reference evidence="1 2" key="1">
    <citation type="submission" date="2020-04" db="EMBL/GenBank/DDBJ databases">
        <authorList>
            <person name="Wallbank WR R."/>
            <person name="Pardo Diaz C."/>
            <person name="Kozak K."/>
            <person name="Martin S."/>
            <person name="Jiggins C."/>
            <person name="Moest M."/>
            <person name="Warren A I."/>
            <person name="Byers J.R.P. K."/>
            <person name="Montejo-Kovacevich G."/>
            <person name="Yen C E."/>
        </authorList>
    </citation>
    <scope>NUCLEOTIDE SEQUENCE [LARGE SCALE GENOMIC DNA]</scope>
</reference>
<gene>
    <name evidence="1" type="ORF">APLA_LOCUS14726</name>
</gene>
<dbReference type="Proteomes" id="UP000494106">
    <property type="component" value="Unassembled WGS sequence"/>
</dbReference>
<comment type="caution">
    <text evidence="1">The sequence shown here is derived from an EMBL/GenBank/DDBJ whole genome shotgun (WGS) entry which is preliminary data.</text>
</comment>
<dbReference type="EMBL" id="CADEBC010000570">
    <property type="protein sequence ID" value="CAB3255144.1"/>
    <property type="molecule type" value="Genomic_DNA"/>
</dbReference>
<dbReference type="AlphaFoldDB" id="A0A8S1BA83"/>
<keyword evidence="2" id="KW-1185">Reference proteome</keyword>
<organism evidence="1 2">
    <name type="scientific">Arctia plantaginis</name>
    <name type="common">Wood tiger moth</name>
    <name type="synonym">Phalaena plantaginis</name>
    <dbReference type="NCBI Taxonomy" id="874455"/>
    <lineage>
        <taxon>Eukaryota</taxon>
        <taxon>Metazoa</taxon>
        <taxon>Ecdysozoa</taxon>
        <taxon>Arthropoda</taxon>
        <taxon>Hexapoda</taxon>
        <taxon>Insecta</taxon>
        <taxon>Pterygota</taxon>
        <taxon>Neoptera</taxon>
        <taxon>Endopterygota</taxon>
        <taxon>Lepidoptera</taxon>
        <taxon>Glossata</taxon>
        <taxon>Ditrysia</taxon>
        <taxon>Noctuoidea</taxon>
        <taxon>Erebidae</taxon>
        <taxon>Arctiinae</taxon>
        <taxon>Arctia</taxon>
    </lineage>
</organism>
<evidence type="ECO:0000313" key="1">
    <source>
        <dbReference type="EMBL" id="CAB3255144.1"/>
    </source>
</evidence>
<proteinExistence type="predicted"/>
<name>A0A8S1BA83_ARCPL</name>
<sequence length="73" mass="8035">MRNVGKRQRDMGRCDGTGSRLVGAGELLKEATALWLRAERRGAARQLGATCRPPFHRHTNFGQSPSLTGFLVL</sequence>
<protein>
    <submittedName>
        <fullName evidence="1">Uncharacterized protein</fullName>
    </submittedName>
</protein>
<evidence type="ECO:0000313" key="2">
    <source>
        <dbReference type="Proteomes" id="UP000494106"/>
    </source>
</evidence>
<dbReference type="OrthoDB" id="10290496at2759"/>
<accession>A0A8S1BA83</accession>